<comment type="similarity">
    <text evidence="1">Belongs to the SPT2 family.</text>
</comment>
<dbReference type="GO" id="GO:0003677">
    <property type="term" value="F:DNA binding"/>
    <property type="evidence" value="ECO:0007669"/>
    <property type="project" value="TreeGrafter"/>
</dbReference>
<proteinExistence type="inferred from homology"/>
<feature type="compositionally biased region" description="Pro residues" evidence="3">
    <location>
        <begin position="21"/>
        <end position="40"/>
    </location>
</feature>
<name>A0A1X2GWF5_9FUNG</name>
<dbReference type="PANTHER" id="PTHR22691">
    <property type="entry name" value="YEAST SPT2-RELATED"/>
    <property type="match status" value="1"/>
</dbReference>
<feature type="compositionally biased region" description="Basic and acidic residues" evidence="3">
    <location>
        <begin position="213"/>
        <end position="234"/>
    </location>
</feature>
<keyword evidence="5" id="KW-1185">Reference proteome</keyword>
<dbReference type="Proteomes" id="UP000242146">
    <property type="component" value="Unassembled WGS sequence"/>
</dbReference>
<sequence length="243" mass="28406">MSYQEVMAIAKGKPESKPKIPKPSLPSEPEPRPAPSPRPKPSASELKRPAAPPRRPPPSGPSSHLFVAKRASPAKPLASSSTQSTLTTRERLKLQSMAPRKVTGAKRDRESIEDIQQELRKKRSQQEPRPPARDQQRPLRMPFRRAPDPRRSRYYGEEDEYDEEDDFVVRDEEDEDDYSSEIQKMFKYDRKRYVDDYSDDDMEADSRQILMEEKRSARLGRKEDLLEEKLEMQRQQRRMGKQR</sequence>
<accession>A0A1X2GWF5</accession>
<dbReference type="AlphaFoldDB" id="A0A1X2GWF5"/>
<evidence type="ECO:0000256" key="3">
    <source>
        <dbReference type="SAM" id="MobiDB-lite"/>
    </source>
</evidence>
<dbReference type="Pfam" id="PF08243">
    <property type="entry name" value="SPT2"/>
    <property type="match status" value="1"/>
</dbReference>
<evidence type="ECO:0000256" key="1">
    <source>
        <dbReference type="ARBA" id="ARBA00006461"/>
    </source>
</evidence>
<feature type="region of interest" description="Disordered" evidence="3">
    <location>
        <begin position="213"/>
        <end position="243"/>
    </location>
</feature>
<evidence type="ECO:0000313" key="4">
    <source>
        <dbReference type="EMBL" id="ORX62365.1"/>
    </source>
</evidence>
<dbReference type="EMBL" id="MCGT01000002">
    <property type="protein sequence ID" value="ORX62365.1"/>
    <property type="molecule type" value="Genomic_DNA"/>
</dbReference>
<feature type="region of interest" description="Disordered" evidence="3">
    <location>
        <begin position="1"/>
        <end position="182"/>
    </location>
</feature>
<gene>
    <name evidence="4" type="ORF">DM01DRAFT_1077529</name>
</gene>
<feature type="compositionally biased region" description="Acidic residues" evidence="3">
    <location>
        <begin position="157"/>
        <end position="179"/>
    </location>
</feature>
<evidence type="ECO:0000256" key="2">
    <source>
        <dbReference type="ARBA" id="ARBA00023054"/>
    </source>
</evidence>
<feature type="compositionally biased region" description="Pro residues" evidence="3">
    <location>
        <begin position="50"/>
        <end position="60"/>
    </location>
</feature>
<dbReference type="SMART" id="SM00784">
    <property type="entry name" value="SPT2"/>
    <property type="match status" value="1"/>
</dbReference>
<dbReference type="GO" id="GO:0006334">
    <property type="term" value="P:nucleosome assembly"/>
    <property type="evidence" value="ECO:0007669"/>
    <property type="project" value="TreeGrafter"/>
</dbReference>
<feature type="compositionally biased region" description="Basic and acidic residues" evidence="3">
    <location>
        <begin position="124"/>
        <end position="137"/>
    </location>
</feature>
<dbReference type="InterPro" id="IPR013256">
    <property type="entry name" value="Chromatin_SPT2"/>
</dbReference>
<dbReference type="STRING" id="101127.A0A1X2GWF5"/>
<organism evidence="4 5">
    <name type="scientific">Hesseltinella vesiculosa</name>
    <dbReference type="NCBI Taxonomy" id="101127"/>
    <lineage>
        <taxon>Eukaryota</taxon>
        <taxon>Fungi</taxon>
        <taxon>Fungi incertae sedis</taxon>
        <taxon>Mucoromycota</taxon>
        <taxon>Mucoromycotina</taxon>
        <taxon>Mucoromycetes</taxon>
        <taxon>Mucorales</taxon>
        <taxon>Cunninghamellaceae</taxon>
        <taxon>Hesseltinella</taxon>
    </lineage>
</organism>
<dbReference type="PANTHER" id="PTHR22691:SF8">
    <property type="entry name" value="PROTEIN SPT2 HOMOLOG"/>
    <property type="match status" value="1"/>
</dbReference>
<dbReference type="GO" id="GO:0042393">
    <property type="term" value="F:histone binding"/>
    <property type="evidence" value="ECO:0007669"/>
    <property type="project" value="TreeGrafter"/>
</dbReference>
<keyword evidence="2" id="KW-0175">Coiled coil</keyword>
<reference evidence="4 5" key="1">
    <citation type="submission" date="2016-07" db="EMBL/GenBank/DDBJ databases">
        <title>Pervasive Adenine N6-methylation of Active Genes in Fungi.</title>
        <authorList>
            <consortium name="DOE Joint Genome Institute"/>
            <person name="Mondo S.J."/>
            <person name="Dannebaum R.O."/>
            <person name="Kuo R.C."/>
            <person name="Labutti K."/>
            <person name="Haridas S."/>
            <person name="Kuo A."/>
            <person name="Salamov A."/>
            <person name="Ahrendt S.R."/>
            <person name="Lipzen A."/>
            <person name="Sullivan W."/>
            <person name="Andreopoulos W.B."/>
            <person name="Clum A."/>
            <person name="Lindquist E."/>
            <person name="Daum C."/>
            <person name="Ramamoorthy G.K."/>
            <person name="Gryganskyi A."/>
            <person name="Culley D."/>
            <person name="Magnuson J.K."/>
            <person name="James T.Y."/>
            <person name="O'Malley M.A."/>
            <person name="Stajich J.E."/>
            <person name="Spatafora J.W."/>
            <person name="Visel A."/>
            <person name="Grigoriev I.V."/>
        </authorList>
    </citation>
    <scope>NUCLEOTIDE SEQUENCE [LARGE SCALE GENOMIC DNA]</scope>
    <source>
        <strain evidence="4 5">NRRL 3301</strain>
    </source>
</reference>
<dbReference type="GO" id="GO:0005730">
    <property type="term" value="C:nucleolus"/>
    <property type="evidence" value="ECO:0007669"/>
    <property type="project" value="TreeGrafter"/>
</dbReference>
<dbReference type="GO" id="GO:0006360">
    <property type="term" value="P:transcription by RNA polymerase I"/>
    <property type="evidence" value="ECO:0007669"/>
    <property type="project" value="TreeGrafter"/>
</dbReference>
<protein>
    <submittedName>
        <fullName evidence="4">SPT2-domain-containing protein</fullName>
    </submittedName>
</protein>
<evidence type="ECO:0000313" key="5">
    <source>
        <dbReference type="Proteomes" id="UP000242146"/>
    </source>
</evidence>
<feature type="compositionally biased region" description="Basic and acidic residues" evidence="3">
    <location>
        <begin position="145"/>
        <end position="156"/>
    </location>
</feature>
<comment type="caution">
    <text evidence="4">The sequence shown here is derived from an EMBL/GenBank/DDBJ whole genome shotgun (WGS) entry which is preliminary data.</text>
</comment>